<dbReference type="GeneID" id="55007437"/>
<proteinExistence type="predicted"/>
<keyword evidence="2" id="KW-1185">Reference proteome</keyword>
<reference evidence="1 2" key="1">
    <citation type="submission" date="2018-03" db="EMBL/GenBank/DDBJ databases">
        <title>Podoviridae phage infectious to Pectobacterium.</title>
        <authorList>
            <person name="Hirata H."/>
            <person name="Kashihara M."/>
        </authorList>
    </citation>
    <scope>NUCLEOTIDE SEQUENCE [LARGE SCALE GENOMIC DNA]</scope>
</reference>
<dbReference type="EMBL" id="LC375533">
    <property type="protein sequence ID" value="BBD74673.1"/>
    <property type="molecule type" value="Genomic_DNA"/>
</dbReference>
<evidence type="ECO:0000313" key="2">
    <source>
        <dbReference type="Proteomes" id="UP000267050"/>
    </source>
</evidence>
<sequence>MSSSKPVNKHPRFSVEQLLYLERLFPEINSSGQSYSELQYRAGQRSVLDQIRMDARIEVIYVQREVLS</sequence>
<dbReference type="Proteomes" id="UP000267050">
    <property type="component" value="Segment"/>
</dbReference>
<evidence type="ECO:0000313" key="1">
    <source>
        <dbReference type="EMBL" id="BBD74673.1"/>
    </source>
</evidence>
<dbReference type="KEGG" id="vg:55007437"/>
<dbReference type="RefSeq" id="YP_009816202.1">
    <property type="nucleotide sequence ID" value="NC_048103.1"/>
</dbReference>
<organism evidence="1 2">
    <name type="scientific">Pectobacterium phage PPWS2</name>
    <dbReference type="NCBI Taxonomy" id="2153295"/>
    <lineage>
        <taxon>Viruses</taxon>
        <taxon>Duplodnaviria</taxon>
        <taxon>Heunggongvirae</taxon>
        <taxon>Uroviricota</taxon>
        <taxon>Caudoviricetes</taxon>
        <taxon>Autographivirales</taxon>
        <taxon>Autoscriptoviridae</taxon>
        <taxon>Corkvirinae</taxon>
        <taxon>Kotilavirus</taxon>
        <taxon>Kotilavirus PPWS2</taxon>
    </lineage>
</organism>
<protein>
    <submittedName>
        <fullName evidence="1">Uncharacterized protein</fullName>
    </submittedName>
</protein>
<accession>A0A3G9EJ90</accession>
<name>A0A3G9EJ90_9CAUD</name>